<keyword evidence="2" id="KW-1185">Reference proteome</keyword>
<evidence type="ECO:0000313" key="1">
    <source>
        <dbReference type="EMBL" id="CUR35186.1"/>
    </source>
</evidence>
<gene>
    <name evidence="1" type="ORF">PL9214650625</name>
</gene>
<reference evidence="2" key="1">
    <citation type="submission" date="2015-10" db="EMBL/GenBank/DDBJ databases">
        <authorList>
            <person name="Regsiter A."/>
            <person name="william w."/>
        </authorList>
    </citation>
    <scope>NUCLEOTIDE SEQUENCE [LARGE SCALE GENOMIC DNA]</scope>
</reference>
<protein>
    <submittedName>
        <fullName evidence="1">Uncharacterized protein</fullName>
    </submittedName>
</protein>
<evidence type="ECO:0000313" key="2">
    <source>
        <dbReference type="Proteomes" id="UP000184315"/>
    </source>
</evidence>
<sequence length="171" mass="19783">MCAKRLTIAIPNGLYERLQTVKQEINISGVCQEALNMAITLKETQTQALTFNHQQLIDRLKLEKKLLVAQIKEQGRKLGIQSAMTLSYKEFQRIERLSLGHVRIEANSFADMWKLLASRQPEQNMEFQGEELREMTSLNEENQSIFVEGWMEGVLTVWNQIKDELNDVEAE</sequence>
<organism evidence="1 2">
    <name type="scientific">Planktothrix tepida PCC 9214</name>
    <dbReference type="NCBI Taxonomy" id="671072"/>
    <lineage>
        <taxon>Bacteria</taxon>
        <taxon>Bacillati</taxon>
        <taxon>Cyanobacteriota</taxon>
        <taxon>Cyanophyceae</taxon>
        <taxon>Oscillatoriophycideae</taxon>
        <taxon>Oscillatoriales</taxon>
        <taxon>Microcoleaceae</taxon>
        <taxon>Planktothrix</taxon>
    </lineage>
</organism>
<dbReference type="AlphaFoldDB" id="A0A1J1LT51"/>
<proteinExistence type="predicted"/>
<dbReference type="STRING" id="671072.PL9214650625"/>
<name>A0A1J1LT51_9CYAN</name>
<accession>A0A1J1LT51</accession>
<dbReference type="EMBL" id="CZDF01000172">
    <property type="protein sequence ID" value="CUR35186.1"/>
    <property type="molecule type" value="Genomic_DNA"/>
</dbReference>
<dbReference type="Proteomes" id="UP000184315">
    <property type="component" value="Unassembled WGS sequence"/>
</dbReference>